<keyword evidence="3" id="KW-1185">Reference proteome</keyword>
<sequence length="36" mass="4153">MGGMPQSWLSQSRPHDEPQRRRLTPSSFRLHCGRCG</sequence>
<evidence type="ECO:0000313" key="3">
    <source>
        <dbReference type="Proteomes" id="UP000006552"/>
    </source>
</evidence>
<protein>
    <submittedName>
        <fullName evidence="2">Uncharacterized protein</fullName>
    </submittedName>
</protein>
<dbReference type="EMBL" id="CR555306">
    <property type="protein sequence ID" value="CAI06504.1"/>
    <property type="molecule type" value="Genomic_DNA"/>
</dbReference>
<gene>
    <name evidence="2" type="ORF">ebA749</name>
</gene>
<dbReference type="STRING" id="76114.ebA749"/>
<proteinExistence type="predicted"/>
<dbReference type="KEGG" id="eba:ebA749"/>
<dbReference type="AlphaFoldDB" id="Q5P857"/>
<accession>Q5P857</accession>
<organism evidence="2 3">
    <name type="scientific">Aromatoleum aromaticum (strain DSM 19018 / LMG 30748 / EbN1)</name>
    <name type="common">Azoarcus sp. (strain EbN1)</name>
    <dbReference type="NCBI Taxonomy" id="76114"/>
    <lineage>
        <taxon>Bacteria</taxon>
        <taxon>Pseudomonadati</taxon>
        <taxon>Pseudomonadota</taxon>
        <taxon>Betaproteobacteria</taxon>
        <taxon>Rhodocyclales</taxon>
        <taxon>Rhodocyclaceae</taxon>
        <taxon>Aromatoleum</taxon>
    </lineage>
</organism>
<evidence type="ECO:0000313" key="2">
    <source>
        <dbReference type="EMBL" id="CAI06504.1"/>
    </source>
</evidence>
<name>Q5P857_AROAE</name>
<dbReference type="Proteomes" id="UP000006552">
    <property type="component" value="Chromosome"/>
</dbReference>
<evidence type="ECO:0000256" key="1">
    <source>
        <dbReference type="SAM" id="MobiDB-lite"/>
    </source>
</evidence>
<reference evidence="2 3" key="1">
    <citation type="journal article" date="2005" name="Arch. Microbiol.">
        <title>The genome sequence of an anaerobic aromatic-degrading denitrifying bacterium, strain EbN1.</title>
        <authorList>
            <person name="Rabus R."/>
            <person name="Kube M."/>
            <person name="Heider J."/>
            <person name="Beck A."/>
            <person name="Heitmann K."/>
            <person name="Widdel F."/>
            <person name="Reinhardt R."/>
        </authorList>
    </citation>
    <scope>NUCLEOTIDE SEQUENCE [LARGE SCALE GENOMIC DNA]</scope>
    <source>
        <strain evidence="2 3">EbN1</strain>
    </source>
</reference>
<feature type="region of interest" description="Disordered" evidence="1">
    <location>
        <begin position="1"/>
        <end position="36"/>
    </location>
</feature>
<dbReference type="HOGENOM" id="CLU_3354199_0_0_4"/>